<evidence type="ECO:0000256" key="3">
    <source>
        <dbReference type="ARBA" id="ARBA00043995"/>
    </source>
</evidence>
<dbReference type="PANTHER" id="PTHR30160">
    <property type="entry name" value="TETRAACYLDISACCHARIDE 4'-KINASE-RELATED"/>
    <property type="match status" value="1"/>
</dbReference>
<dbReference type="Proteomes" id="UP000596337">
    <property type="component" value="Chromosome 1"/>
</dbReference>
<gene>
    <name evidence="4" type="ORF">JOS67_13990</name>
</gene>
<dbReference type="CDD" id="cd03789">
    <property type="entry name" value="GT9_LPS_heptosyltransferase"/>
    <property type="match status" value="1"/>
</dbReference>
<protein>
    <submittedName>
        <fullName evidence="4">Glycosyltransferase family 9 protein</fullName>
    </submittedName>
</protein>
<keyword evidence="2" id="KW-0808">Transferase</keyword>
<sequence>MNLFTSPPSHLCVLRLSAIGDVCHAIAVVQAIQKHWPQAKITWITGKIEAQLIGDLPDINVIVFDKSQGLKGMKAVWKQLKGTKFDVLLHMQAALRSSVLSLGIQAKYKVGFSKNRTREGQWWFTNRHLPNTTAMHVLDNMAEFAKYIGVPFSQPTWNIPLPSESVDYAKGITRGRKCVVISAAASKDSRNWLVERYAAIADYASSLGLHVILCGSPAEREKQLAHKIESLCEQPVTNIVGETSLKQLTAVLREATVVISPDSGPAHLATTQMTPVIGLYAHSDPRRTGPYNDLENVVSVYQQHVEEQKGQSVDSLAWGTRAKGDNLMAAITVEQVQEKLDKVLENLS</sequence>
<reference evidence="4 5" key="1">
    <citation type="submission" date="2021-01" db="EMBL/GenBank/DDBJ databases">
        <title>Characterization of a novel blaVMB-2- harboring plasmid in Vibrio diabolicus.</title>
        <authorList>
            <person name="Liu M."/>
        </authorList>
    </citation>
    <scope>NUCLEOTIDE SEQUENCE [LARGE SCALE GENOMIC DNA]</scope>
    <source>
        <strain evidence="4 5">SLV18</strain>
    </source>
</reference>
<evidence type="ECO:0000313" key="5">
    <source>
        <dbReference type="Proteomes" id="UP000596337"/>
    </source>
</evidence>
<name>A0AA92LR10_9VIBR</name>
<dbReference type="PANTHER" id="PTHR30160:SF21">
    <property type="entry name" value="LIPOPOLYSACCHARIDE CORE HEPTOSYLTRANSFERASE OPSX"/>
    <property type="match status" value="1"/>
</dbReference>
<evidence type="ECO:0000256" key="1">
    <source>
        <dbReference type="ARBA" id="ARBA00022676"/>
    </source>
</evidence>
<dbReference type="RefSeq" id="WP_203346734.1">
    <property type="nucleotide sequence ID" value="NZ_CP069195.1"/>
</dbReference>
<dbReference type="GO" id="GO:0009244">
    <property type="term" value="P:lipopolysaccharide core region biosynthetic process"/>
    <property type="evidence" value="ECO:0007669"/>
    <property type="project" value="TreeGrafter"/>
</dbReference>
<dbReference type="AlphaFoldDB" id="A0AA92LR10"/>
<dbReference type="FunFam" id="3.40.50.2000:FF:000023">
    <property type="entry name" value="ADP-heptose--LPS heptosyltransferase II"/>
    <property type="match status" value="1"/>
</dbReference>
<keyword evidence="1" id="KW-0328">Glycosyltransferase</keyword>
<dbReference type="Pfam" id="PF01075">
    <property type="entry name" value="Glyco_transf_9"/>
    <property type="match status" value="1"/>
</dbReference>
<dbReference type="InterPro" id="IPR051199">
    <property type="entry name" value="LPS_LOS_Heptosyltrfase"/>
</dbReference>
<dbReference type="EMBL" id="CP069195">
    <property type="protein sequence ID" value="QRG82664.1"/>
    <property type="molecule type" value="Genomic_DNA"/>
</dbReference>
<comment type="similarity">
    <text evidence="3">Belongs to the glycosyltransferase 9 family.</text>
</comment>
<evidence type="ECO:0000313" key="4">
    <source>
        <dbReference type="EMBL" id="QRG82664.1"/>
    </source>
</evidence>
<dbReference type="GO" id="GO:0005829">
    <property type="term" value="C:cytosol"/>
    <property type="evidence" value="ECO:0007669"/>
    <property type="project" value="TreeGrafter"/>
</dbReference>
<dbReference type="Gene3D" id="3.40.50.2000">
    <property type="entry name" value="Glycogen Phosphorylase B"/>
    <property type="match status" value="2"/>
</dbReference>
<dbReference type="InterPro" id="IPR002201">
    <property type="entry name" value="Glyco_trans_9"/>
</dbReference>
<accession>A0AA92LR10</accession>
<dbReference type="GO" id="GO:0008713">
    <property type="term" value="F:ADP-heptose-lipopolysaccharide heptosyltransferase activity"/>
    <property type="evidence" value="ECO:0007669"/>
    <property type="project" value="TreeGrafter"/>
</dbReference>
<evidence type="ECO:0000256" key="2">
    <source>
        <dbReference type="ARBA" id="ARBA00022679"/>
    </source>
</evidence>
<dbReference type="SUPFAM" id="SSF53756">
    <property type="entry name" value="UDP-Glycosyltransferase/glycogen phosphorylase"/>
    <property type="match status" value="1"/>
</dbReference>
<organism evidence="4 5">
    <name type="scientific">Vibrio diabolicus</name>
    <dbReference type="NCBI Taxonomy" id="50719"/>
    <lineage>
        <taxon>Bacteria</taxon>
        <taxon>Pseudomonadati</taxon>
        <taxon>Pseudomonadota</taxon>
        <taxon>Gammaproteobacteria</taxon>
        <taxon>Vibrionales</taxon>
        <taxon>Vibrionaceae</taxon>
        <taxon>Vibrio</taxon>
        <taxon>Vibrio diabolicus subgroup</taxon>
    </lineage>
</organism>
<proteinExistence type="inferred from homology"/>